<feature type="compositionally biased region" description="Low complexity" evidence="21">
    <location>
        <begin position="79"/>
        <end position="94"/>
    </location>
</feature>
<evidence type="ECO:0000256" key="1">
    <source>
        <dbReference type="ARBA" id="ARBA00001966"/>
    </source>
</evidence>
<evidence type="ECO:0000313" key="23">
    <source>
        <dbReference type="EMBL" id="VUG18785.1"/>
    </source>
</evidence>
<keyword evidence="24" id="KW-1185">Reference proteome</keyword>
<dbReference type="GO" id="GO:0051539">
    <property type="term" value="F:4 iron, 4 sulfur cluster binding"/>
    <property type="evidence" value="ECO:0007669"/>
    <property type="project" value="UniProtKB-UniRule"/>
</dbReference>
<evidence type="ECO:0000256" key="8">
    <source>
        <dbReference type="ARBA" id="ARBA00022759"/>
    </source>
</evidence>
<dbReference type="FunFam" id="3.40.50.300:FF:001170">
    <property type="entry name" value="DNA replication helicase Dna2"/>
    <property type="match status" value="1"/>
</dbReference>
<feature type="region of interest" description="Disordered" evidence="21">
    <location>
        <begin position="74"/>
        <end position="191"/>
    </location>
</feature>
<dbReference type="GO" id="GO:0005524">
    <property type="term" value="F:ATP binding"/>
    <property type="evidence" value="ECO:0007669"/>
    <property type="project" value="UniProtKB-UniRule"/>
</dbReference>
<keyword evidence="16 20" id="KW-0234">DNA repair</keyword>
<evidence type="ECO:0000256" key="5">
    <source>
        <dbReference type="ARBA" id="ARBA00022722"/>
    </source>
</evidence>
<dbReference type="Pfam" id="PF08696">
    <property type="entry name" value="Dna2"/>
    <property type="match status" value="1"/>
</dbReference>
<dbReference type="InterPro" id="IPR027417">
    <property type="entry name" value="P-loop_NTPase"/>
</dbReference>
<dbReference type="PROSITE" id="PS51192">
    <property type="entry name" value="HELICASE_ATP_BIND_1"/>
    <property type="match status" value="1"/>
</dbReference>
<keyword evidence="4 20" id="KW-0235">DNA replication</keyword>
<dbReference type="GO" id="GO:0003677">
    <property type="term" value="F:DNA binding"/>
    <property type="evidence" value="ECO:0007669"/>
    <property type="project" value="UniProtKB-UniRule"/>
</dbReference>
<keyword evidence="15 20" id="KW-0238">DNA-binding</keyword>
<dbReference type="PANTHER" id="PTHR10887">
    <property type="entry name" value="DNA2/NAM7 HELICASE FAMILY"/>
    <property type="match status" value="1"/>
</dbReference>
<dbReference type="InterPro" id="IPR047187">
    <property type="entry name" value="SF1_C_Upf1"/>
</dbReference>
<keyword evidence="7 20" id="KW-0547">Nucleotide-binding</keyword>
<evidence type="ECO:0000256" key="10">
    <source>
        <dbReference type="ARBA" id="ARBA00022801"/>
    </source>
</evidence>
<evidence type="ECO:0000256" key="21">
    <source>
        <dbReference type="SAM" id="MobiDB-lite"/>
    </source>
</evidence>
<dbReference type="GO" id="GO:0005634">
    <property type="term" value="C:nucleus"/>
    <property type="evidence" value="ECO:0007669"/>
    <property type="project" value="UniProtKB-SubCell"/>
</dbReference>
<evidence type="ECO:0000256" key="12">
    <source>
        <dbReference type="ARBA" id="ARBA00022840"/>
    </source>
</evidence>
<feature type="compositionally biased region" description="Acidic residues" evidence="21">
    <location>
        <begin position="343"/>
        <end position="362"/>
    </location>
</feature>
<organism evidence="23 24">
    <name type="scientific">Dekkera bruxellensis</name>
    <name type="common">Brettanomyces custersii</name>
    <dbReference type="NCBI Taxonomy" id="5007"/>
    <lineage>
        <taxon>Eukaryota</taxon>
        <taxon>Fungi</taxon>
        <taxon>Dikarya</taxon>
        <taxon>Ascomycota</taxon>
        <taxon>Saccharomycotina</taxon>
        <taxon>Pichiomycetes</taxon>
        <taxon>Pichiales</taxon>
        <taxon>Pichiaceae</taxon>
        <taxon>Brettanomyces</taxon>
    </lineage>
</organism>
<feature type="compositionally biased region" description="Basic and acidic residues" evidence="21">
    <location>
        <begin position="409"/>
        <end position="418"/>
    </location>
</feature>
<accession>A0A7D9H5B7</accession>
<feature type="domain" description="Helicase ATP-binding" evidence="22">
    <location>
        <begin position="1132"/>
        <end position="1298"/>
    </location>
</feature>
<feature type="compositionally biased region" description="Polar residues" evidence="21">
    <location>
        <begin position="130"/>
        <end position="141"/>
    </location>
</feature>
<evidence type="ECO:0000259" key="22">
    <source>
        <dbReference type="PROSITE" id="PS51192"/>
    </source>
</evidence>
<dbReference type="GO" id="GO:0017108">
    <property type="term" value="F:5'-flap endonuclease activity"/>
    <property type="evidence" value="ECO:0007669"/>
    <property type="project" value="UniProtKB-UniRule"/>
</dbReference>
<comment type="subcellular location">
    <subcellularLocation>
        <location evidence="20">Nucleus</location>
    </subcellularLocation>
    <subcellularLocation>
        <location evidence="20">Chromosome</location>
    </subcellularLocation>
</comment>
<dbReference type="SUPFAM" id="SSF52540">
    <property type="entry name" value="P-loop containing nucleoside triphosphate hydrolases"/>
    <property type="match status" value="1"/>
</dbReference>
<keyword evidence="3 20" id="KW-0004">4Fe-4S</keyword>
<dbReference type="InterPro" id="IPR041679">
    <property type="entry name" value="DNA2/NAM7-like_C"/>
</dbReference>
<evidence type="ECO:0000256" key="6">
    <source>
        <dbReference type="ARBA" id="ARBA00022723"/>
    </source>
</evidence>
<keyword evidence="12 20" id="KW-0067">ATP-binding</keyword>
<evidence type="ECO:0000256" key="20">
    <source>
        <dbReference type="RuleBase" id="RU367041"/>
    </source>
</evidence>
<dbReference type="GO" id="GO:0005737">
    <property type="term" value="C:cytoplasm"/>
    <property type="evidence" value="ECO:0007669"/>
    <property type="project" value="TreeGrafter"/>
</dbReference>
<comment type="similarity">
    <text evidence="2 20">Belongs to the DNA2/NAM7 helicase family.</text>
</comment>
<feature type="compositionally biased region" description="Polar residues" evidence="21">
    <location>
        <begin position="449"/>
        <end position="465"/>
    </location>
</feature>
<keyword evidence="14 20" id="KW-0411">Iron-sulfur</keyword>
<evidence type="ECO:0000256" key="14">
    <source>
        <dbReference type="ARBA" id="ARBA00023014"/>
    </source>
</evidence>
<dbReference type="InterPro" id="IPR041677">
    <property type="entry name" value="DNA2/NAM7_AAA_11"/>
</dbReference>
<protein>
    <recommendedName>
        <fullName evidence="20">DNA replication ATP-dependent helicase/nuclease</fullName>
        <ecNumber evidence="20">3.1.-.-</ecNumber>
        <ecNumber evidence="20">3.6.4.12</ecNumber>
    </recommendedName>
</protein>
<keyword evidence="11 20" id="KW-0347">Helicase</keyword>
<evidence type="ECO:0000256" key="4">
    <source>
        <dbReference type="ARBA" id="ARBA00022705"/>
    </source>
</evidence>
<keyword evidence="6 20" id="KW-0479">Metal-binding</keyword>
<evidence type="ECO:0000256" key="16">
    <source>
        <dbReference type="ARBA" id="ARBA00023204"/>
    </source>
</evidence>
<dbReference type="CDD" id="cd18041">
    <property type="entry name" value="DEXXQc_DNA2"/>
    <property type="match status" value="1"/>
</dbReference>
<dbReference type="Proteomes" id="UP000478008">
    <property type="component" value="Unassembled WGS sequence"/>
</dbReference>
<dbReference type="GO" id="GO:0006281">
    <property type="term" value="P:DNA repair"/>
    <property type="evidence" value="ECO:0007669"/>
    <property type="project" value="UniProtKB-KW"/>
</dbReference>
<comment type="cofactor">
    <cofactor evidence="1">
        <name>[4Fe-4S] cluster</name>
        <dbReference type="ChEBI" id="CHEBI:49883"/>
    </cofactor>
</comment>
<dbReference type="InterPro" id="IPR014808">
    <property type="entry name" value="DNA_replication_fac_Dna2_N"/>
</dbReference>
<dbReference type="InterPro" id="IPR026851">
    <property type="entry name" value="Dna2/JHS1_DEXXQ-box"/>
</dbReference>
<dbReference type="EC" id="3.6.4.12" evidence="20"/>
<name>A0A7D9H5B7_DEKBR</name>
<dbReference type="InterPro" id="IPR045055">
    <property type="entry name" value="DNA2/NAM7-like"/>
</dbReference>
<dbReference type="CDD" id="cd18808">
    <property type="entry name" value="SF1_C_Upf1"/>
    <property type="match status" value="1"/>
</dbReference>
<dbReference type="GO" id="GO:0005694">
    <property type="term" value="C:chromosome"/>
    <property type="evidence" value="ECO:0007669"/>
    <property type="project" value="UniProtKB-SubCell"/>
</dbReference>
<gene>
    <name evidence="23" type="ORF">DEBR0S4_02300G</name>
</gene>
<evidence type="ECO:0000256" key="3">
    <source>
        <dbReference type="ARBA" id="ARBA00022485"/>
    </source>
</evidence>
<evidence type="ECO:0000256" key="19">
    <source>
        <dbReference type="ARBA" id="ARBA00048432"/>
    </source>
</evidence>
<keyword evidence="13 20" id="KW-0408">Iron</keyword>
<dbReference type="EC" id="3.1.-.-" evidence="20"/>
<keyword evidence="9 20" id="KW-0227">DNA damage</keyword>
<keyword evidence="8" id="KW-0255">Endonuclease</keyword>
<dbReference type="EMBL" id="CABFWN010000004">
    <property type="protein sequence ID" value="VUG18785.1"/>
    <property type="molecule type" value="Genomic_DNA"/>
</dbReference>
<evidence type="ECO:0000256" key="15">
    <source>
        <dbReference type="ARBA" id="ARBA00023125"/>
    </source>
</evidence>
<feature type="compositionally biased region" description="Basic and acidic residues" evidence="21">
    <location>
        <begin position="363"/>
        <end position="384"/>
    </location>
</feature>
<dbReference type="PANTHER" id="PTHR10887:SF433">
    <property type="entry name" value="DNA REPLICATION ATP-DEPENDENT HELICASE_NUCLEASE DNA2"/>
    <property type="match status" value="1"/>
</dbReference>
<evidence type="ECO:0000256" key="2">
    <source>
        <dbReference type="ARBA" id="ARBA00007913"/>
    </source>
</evidence>
<dbReference type="InterPro" id="IPR011604">
    <property type="entry name" value="PDDEXK-like_dom_sf"/>
</dbReference>
<evidence type="ECO:0000256" key="7">
    <source>
        <dbReference type="ARBA" id="ARBA00022741"/>
    </source>
</evidence>
<dbReference type="Gene3D" id="3.40.50.300">
    <property type="entry name" value="P-loop containing nucleotide triphosphate hydrolases"/>
    <property type="match status" value="2"/>
</dbReference>
<feature type="compositionally biased region" description="Basic and acidic residues" evidence="21">
    <location>
        <begin position="11"/>
        <end position="23"/>
    </location>
</feature>
<evidence type="ECO:0000256" key="13">
    <source>
        <dbReference type="ARBA" id="ARBA00023004"/>
    </source>
</evidence>
<keyword evidence="18 20" id="KW-0511">Multifunctional enzyme</keyword>
<dbReference type="InterPro" id="IPR014001">
    <property type="entry name" value="Helicase_ATP-bd"/>
</dbReference>
<feature type="compositionally biased region" description="Basic and acidic residues" evidence="21">
    <location>
        <begin position="312"/>
        <end position="322"/>
    </location>
</feature>
<dbReference type="GO" id="GO:0046872">
    <property type="term" value="F:metal ion binding"/>
    <property type="evidence" value="ECO:0007669"/>
    <property type="project" value="UniProtKB-UniRule"/>
</dbReference>
<sequence length="1599" mass="179462">MQPFNRAVKRTRSDKNSLDESGTKHKRRFSTRRIPTDNLTNNVVSFGVAKSKKAVSVLELKRARTNLLENQNTITTGISSSPQPSSPFGSSQQSTNDNWPISSDDKGAIPSDMQTPHRGDAGVNGMGRKSSANRSVSNQHHPSSDDNIFWAITPDLKHQKDNQSDTEDPLESPTNRGTLSSSPLRIKGTHSASNVDSIAQILDPDLKRMIDKYNRGPTDSRRTKLPKLLITPSFLRSSSDPRSLGKRRTLRNVPGQLGPIIARKSTLSESFEQSLHSRKLYQAHKQDGDESPAAGKDVSQLLVEIGSKLSKERGVVSEEEKLPGGNVTEQNSQPENDKHPETDSGDEFSDDDVDMLEIDELANEARRERMSQIGSTEKEEKNEKQTGNISSDDSFTDDGDEVLSLYEGSSKREQESTDIKGGNGNKYDETDISKAKKDRIYIANAPSASKTITPSKQSKQTISIDTRTKSEKEISPAPISKSTSFKDMKVDPETQYVTDVKATNGAKACILKKDCHRFQIKKIIKSHFKGKQKQLILRCLSQDDSMQNIVVRDLWAELEFKENDIINIVAENTDGNSHLVDKTHNLLIWNPDTLLSATMVSQSINCPRVAVINNKFQGPGEFVIPMLVGNIVHRLFQQCLIERNIDTKFMLDIVEEELDANLLPIMSAQSDRASVKKMLVEHMAHIKTWMKTYVPKEELHGMVGSGETTSFSDTVYPSKTSIPYKVTNVLDVEENIMSPMFGIRGLIDVVIEAMLTNQHSKFVVPMEIKTGREYITNRAQASLYTLLIRDRYDLHTDLLSLVYTKTVSSYFEALKKNDLRMLVNIRNKLSQYMVAGMATLPPIKKAASCERCPVLAECAAVNSLAEDGSAADFGIDEATYNSLTEFCVDPHYKKFYRHWNETLTKEEALLDSFKKHLWCLSSKEREENGGKAVGNLRVVGATESLQASKKYMYWFTRDKAANPSMMLSQLSRHDRIIVSDEQGKYGLSFGFVENIREDSIIISTDRKWINSSVRMKEFNESGNQVFQTVLESSYSTQRRKNGRLQDGVDEREFNLQIPEVVASKTYRIDKDEMFHGMALARFNILNLFLSVGDHRRREMVVDLKAPRFTKQPIVDVKMDTSDFNADQKAAFDKVLRTQDYCLILGMPGTGKTTVIAKIIVALAEAGKSVLIASYTHSAVDNIVEKVLEITDKPSVLRVGSPSRISDKVRKYSLYSEDSIYKIKTQDDFDDAIMNTQIVATTCLGIGDLVFVHRRDFDYCIVDEASQVSMPVCLGPLALADKFVLVGDHYQLPPLILSAEARAGGLDKSLFRRLSEAHPESVVQLSYQYRMCSDIMAVSNTLIYEGRLKCGDDKVAMQTLDVPFPDRVVQKFGILPPEKRWMAQVLKPGTKVLFINHDEVPAREVCKGDKIENPTEAKLIVQLVKTLVLGGVDQSSIGIMSFYKAQLRFFYRSFGSMFPDLDILTADRFQGRDKECIIISLVRSNDNNNAGDLLREWRRVNVAMTRAKSKLIVFGSRKLMSTIPQFEGFIELFDSRNWFLNLPPSADKIYGGFLDFGSQHGSPKKMGADHNVKRFMLSSNSAVLRKTSVLKDVLDQEGDE</sequence>
<keyword evidence="20" id="KW-0158">Chromosome</keyword>
<dbReference type="Pfam" id="PF13086">
    <property type="entry name" value="AAA_11"/>
    <property type="match status" value="2"/>
</dbReference>
<feature type="compositionally biased region" description="Polar residues" evidence="21">
    <location>
        <begin position="172"/>
        <end position="183"/>
    </location>
</feature>
<evidence type="ECO:0000256" key="18">
    <source>
        <dbReference type="ARBA" id="ARBA00023268"/>
    </source>
</evidence>
<keyword evidence="5 20" id="KW-0540">Nuclease</keyword>
<dbReference type="Pfam" id="PF13087">
    <property type="entry name" value="AAA_12"/>
    <property type="match status" value="1"/>
</dbReference>
<evidence type="ECO:0000256" key="11">
    <source>
        <dbReference type="ARBA" id="ARBA00022806"/>
    </source>
</evidence>
<dbReference type="GO" id="GO:0071932">
    <property type="term" value="P:replication fork reversal"/>
    <property type="evidence" value="ECO:0007669"/>
    <property type="project" value="TreeGrafter"/>
</dbReference>
<reference evidence="23 24" key="1">
    <citation type="submission" date="2019-07" db="EMBL/GenBank/DDBJ databases">
        <authorList>
            <person name="Friedrich A."/>
            <person name="Schacherer J."/>
        </authorList>
    </citation>
    <scope>NUCLEOTIDE SEQUENCE [LARGE SCALE GENOMIC DNA]</scope>
</reference>
<evidence type="ECO:0000256" key="9">
    <source>
        <dbReference type="ARBA" id="ARBA00022763"/>
    </source>
</evidence>
<evidence type="ECO:0000313" key="24">
    <source>
        <dbReference type="Proteomes" id="UP000478008"/>
    </source>
</evidence>
<keyword evidence="10 20" id="KW-0378">Hydrolase</keyword>
<comment type="function">
    <text evidence="20">Key enzyme involved in DNA replication and DNA repair. Involved in Okazaki fragments processing by cleaving long flaps that escape FEN1: flaps that are longer than 27 nucleotides are coated by replication protein A complex (RPA), leading to recruit DNA2 which cleaves the flap until it is too short to bind RPA and becomes a substrate for FEN1. Also involved in 5'-end resection of DNA during double-strand break (DSB) repair by mediating the cleavage of 5'-ssDNA.</text>
</comment>
<dbReference type="GO" id="GO:0033567">
    <property type="term" value="P:DNA replication, Okazaki fragment processing"/>
    <property type="evidence" value="ECO:0007669"/>
    <property type="project" value="UniProtKB-UniRule"/>
</dbReference>
<proteinExistence type="inferred from homology"/>
<evidence type="ECO:0000256" key="17">
    <source>
        <dbReference type="ARBA" id="ARBA00023242"/>
    </source>
</evidence>
<feature type="region of interest" description="Disordered" evidence="21">
    <location>
        <begin position="312"/>
        <end position="431"/>
    </location>
</feature>
<comment type="catalytic activity">
    <reaction evidence="19">
        <text>ATP + H2O = ADP + phosphate + H(+)</text>
        <dbReference type="Rhea" id="RHEA:13065"/>
        <dbReference type="ChEBI" id="CHEBI:15377"/>
        <dbReference type="ChEBI" id="CHEBI:15378"/>
        <dbReference type="ChEBI" id="CHEBI:30616"/>
        <dbReference type="ChEBI" id="CHEBI:43474"/>
        <dbReference type="ChEBI" id="CHEBI:456216"/>
        <dbReference type="EC" id="3.6.4.12"/>
    </reaction>
    <physiologicalReaction direction="left-to-right" evidence="19">
        <dbReference type="Rhea" id="RHEA:13066"/>
    </physiologicalReaction>
</comment>
<keyword evidence="17 20" id="KW-0539">Nucleus</keyword>
<feature type="region of interest" description="Disordered" evidence="21">
    <location>
        <begin position="449"/>
        <end position="484"/>
    </location>
</feature>
<dbReference type="FunFam" id="3.40.50.300:FF:000789">
    <property type="entry name" value="DNA replication ATP-dependent helicase/nuclease DNA2"/>
    <property type="match status" value="1"/>
</dbReference>
<feature type="region of interest" description="Disordered" evidence="21">
    <location>
        <begin position="1"/>
        <end position="40"/>
    </location>
</feature>
<dbReference type="Gene3D" id="3.90.320.10">
    <property type="match status" value="1"/>
</dbReference>
<dbReference type="GO" id="GO:0017116">
    <property type="term" value="F:single-stranded DNA helicase activity"/>
    <property type="evidence" value="ECO:0007669"/>
    <property type="project" value="UniProtKB-UniRule"/>
</dbReference>